<gene>
    <name evidence="1" type="ORF">BT96DRAFT_50942</name>
</gene>
<dbReference type="OrthoDB" id="5945798at2759"/>
<proteinExistence type="predicted"/>
<dbReference type="Proteomes" id="UP000799118">
    <property type="component" value="Unassembled WGS sequence"/>
</dbReference>
<reference evidence="1" key="1">
    <citation type="journal article" date="2019" name="Environ. Microbiol.">
        <title>Fungal ecological strategies reflected in gene transcription - a case study of two litter decomposers.</title>
        <authorList>
            <person name="Barbi F."/>
            <person name="Kohler A."/>
            <person name="Barry K."/>
            <person name="Baskaran P."/>
            <person name="Daum C."/>
            <person name="Fauchery L."/>
            <person name="Ihrmark K."/>
            <person name="Kuo A."/>
            <person name="LaButti K."/>
            <person name="Lipzen A."/>
            <person name="Morin E."/>
            <person name="Grigoriev I.V."/>
            <person name="Henrissat B."/>
            <person name="Lindahl B."/>
            <person name="Martin F."/>
        </authorList>
    </citation>
    <scope>NUCLEOTIDE SEQUENCE</scope>
    <source>
        <strain evidence="1">JB14</strain>
    </source>
</reference>
<organism evidence="1 2">
    <name type="scientific">Gymnopus androsaceus JB14</name>
    <dbReference type="NCBI Taxonomy" id="1447944"/>
    <lineage>
        <taxon>Eukaryota</taxon>
        <taxon>Fungi</taxon>
        <taxon>Dikarya</taxon>
        <taxon>Basidiomycota</taxon>
        <taxon>Agaricomycotina</taxon>
        <taxon>Agaricomycetes</taxon>
        <taxon>Agaricomycetidae</taxon>
        <taxon>Agaricales</taxon>
        <taxon>Marasmiineae</taxon>
        <taxon>Omphalotaceae</taxon>
        <taxon>Gymnopus</taxon>
    </lineage>
</organism>
<protein>
    <recommendedName>
        <fullName evidence="3">SET domain-containing protein</fullName>
    </recommendedName>
</protein>
<accession>A0A6A4HIH6</accession>
<dbReference type="EMBL" id="ML769491">
    <property type="protein sequence ID" value="KAE9397886.1"/>
    <property type="molecule type" value="Genomic_DNA"/>
</dbReference>
<name>A0A6A4HIH6_9AGAR</name>
<evidence type="ECO:0008006" key="3">
    <source>
        <dbReference type="Google" id="ProtNLM"/>
    </source>
</evidence>
<dbReference type="AlphaFoldDB" id="A0A6A4HIH6"/>
<dbReference type="Gene3D" id="1.25.40.10">
    <property type="entry name" value="Tetratricopeptide repeat domain"/>
    <property type="match status" value="1"/>
</dbReference>
<sequence length="209" mass="24364">MQRYFTYQSQLYTQLPSITGTSVDSTSSLEHYVRSKKGEQIFICYAKDDENRAKRQADLREKYSFTCACTSCSLSPSESDKNDYVRGLLQSVTIKVRENIEVLRTTEDAIDDWLLDSSATWNGYVPMAELAGAQQGVESQEMVESKLRQLIHALKFLFALAEQEHLSYLCFQWVYARLMQAFCQLKEWTEAQFWREKLLEVRVIFDIEK</sequence>
<evidence type="ECO:0000313" key="1">
    <source>
        <dbReference type="EMBL" id="KAE9397886.1"/>
    </source>
</evidence>
<evidence type="ECO:0000313" key="2">
    <source>
        <dbReference type="Proteomes" id="UP000799118"/>
    </source>
</evidence>
<keyword evidence="2" id="KW-1185">Reference proteome</keyword>
<dbReference type="InterPro" id="IPR011990">
    <property type="entry name" value="TPR-like_helical_dom_sf"/>
</dbReference>